<dbReference type="AlphaFoldDB" id="A0A8H3F1J7"/>
<evidence type="ECO:0000313" key="2">
    <source>
        <dbReference type="EMBL" id="CAF9914282.1"/>
    </source>
</evidence>
<evidence type="ECO:0008006" key="4">
    <source>
        <dbReference type="Google" id="ProtNLM"/>
    </source>
</evidence>
<dbReference type="PANTHER" id="PTHR40788">
    <property type="entry name" value="CLR5 DOMAIN-CONTAINING PROTEIN-RELATED"/>
    <property type="match status" value="1"/>
</dbReference>
<accession>A0A8H3F1J7</accession>
<dbReference type="GO" id="GO:0003729">
    <property type="term" value="F:mRNA binding"/>
    <property type="evidence" value="ECO:0007669"/>
    <property type="project" value="InterPro"/>
</dbReference>
<organism evidence="2 3">
    <name type="scientific">Alectoria fallacina</name>
    <dbReference type="NCBI Taxonomy" id="1903189"/>
    <lineage>
        <taxon>Eukaryota</taxon>
        <taxon>Fungi</taxon>
        <taxon>Dikarya</taxon>
        <taxon>Ascomycota</taxon>
        <taxon>Pezizomycotina</taxon>
        <taxon>Lecanoromycetes</taxon>
        <taxon>OSLEUM clade</taxon>
        <taxon>Lecanoromycetidae</taxon>
        <taxon>Lecanorales</taxon>
        <taxon>Lecanorineae</taxon>
        <taxon>Parmeliaceae</taxon>
        <taxon>Alectoria</taxon>
    </lineage>
</organism>
<name>A0A8H3F1J7_9LECA</name>
<protein>
    <recommendedName>
        <fullName evidence="4">Type II toxin-antitoxin system HicA family toxin</fullName>
    </recommendedName>
</protein>
<proteinExistence type="predicted"/>
<dbReference type="Proteomes" id="UP000664203">
    <property type="component" value="Unassembled WGS sequence"/>
</dbReference>
<sequence length="584" mass="67847">MADISLLQSFQRLLNQPGIAQYLRPPSRPPPLDIDALIAAATSQLQEIEDELWLLQTEPSFFLDQATLVEKNWYDTRPGFQGFDDSTKYCNIALNVSYQRFSKTRSWRWLLEELQNVKKEHDKLSVEVRTANALPAEYQLALSCLDSALFTNLKDGSRVDLKEYIGIASTFQKYWNFAQEPGNPKRYTANMKERGRLDVLFEKDRLMWCLYLVTLAPSEQAYDDIPLVLRHLDDYLDKCSRAEAGRINSVMYRFVSELTVLHQINSALEPYGRFYPKMERSFMEISDRPLWRFCSRVPDEPKLFRKPRWWAVAIRPLDKFKMPTGKRDEAWLSKATSVRTVLANLWRKLREDLTVIWKQAGHLEADIERMRAMLSQYETTEQMSRWAAEKQHIISAAKSKRWTDHEPLVWEPTIDTEALDNTPTTEALEGSCSQDEPQAQEEELTAEAFSDMSIQGRDQSSATYHRPASTVPGLQTTPQRKKSPARRRYIITKQSLNVIRLMFPSGRQDRGTVDWAEFVSLLSEMGFVEVRRAGSARTFKSNNRSITFHKPHPSTDMGSLMLWRLGRRLSKRFDWNRDEFGQAD</sequence>
<evidence type="ECO:0000256" key="1">
    <source>
        <dbReference type="SAM" id="MobiDB-lite"/>
    </source>
</evidence>
<dbReference type="Pfam" id="PF07927">
    <property type="entry name" value="HicA_toxin"/>
    <property type="match status" value="1"/>
</dbReference>
<reference evidence="2" key="1">
    <citation type="submission" date="2021-03" db="EMBL/GenBank/DDBJ databases">
        <authorList>
            <person name="Tagirdzhanova G."/>
        </authorList>
    </citation>
    <scope>NUCLEOTIDE SEQUENCE</scope>
</reference>
<dbReference type="PANTHER" id="PTHR40788:SF1">
    <property type="entry name" value="IPA PROTEIN"/>
    <property type="match status" value="1"/>
</dbReference>
<dbReference type="OrthoDB" id="2922289at2759"/>
<dbReference type="EMBL" id="CAJPDR010000072">
    <property type="protein sequence ID" value="CAF9914282.1"/>
    <property type="molecule type" value="Genomic_DNA"/>
</dbReference>
<dbReference type="InterPro" id="IPR012933">
    <property type="entry name" value="HicA_mRNA_interferase"/>
</dbReference>
<comment type="caution">
    <text evidence="2">The sequence shown here is derived from an EMBL/GenBank/DDBJ whole genome shotgun (WGS) entry which is preliminary data.</text>
</comment>
<evidence type="ECO:0000313" key="3">
    <source>
        <dbReference type="Proteomes" id="UP000664203"/>
    </source>
</evidence>
<keyword evidence="3" id="KW-1185">Reference proteome</keyword>
<feature type="region of interest" description="Disordered" evidence="1">
    <location>
        <begin position="457"/>
        <end position="485"/>
    </location>
</feature>
<gene>
    <name evidence="2" type="ORF">ALECFALPRED_009515</name>
</gene>